<evidence type="ECO:0000313" key="4">
    <source>
        <dbReference type="EMBL" id="CAD7699407.1"/>
    </source>
</evidence>
<accession>A0A8S1IXC5</accession>
<dbReference type="PROSITE" id="PS50294">
    <property type="entry name" value="WD_REPEATS_REGION"/>
    <property type="match status" value="1"/>
</dbReference>
<feature type="region of interest" description="Disordered" evidence="2">
    <location>
        <begin position="1070"/>
        <end position="1098"/>
    </location>
</feature>
<keyword evidence="1" id="KW-0853">WD repeat</keyword>
<feature type="region of interest" description="Disordered" evidence="2">
    <location>
        <begin position="964"/>
        <end position="1001"/>
    </location>
</feature>
<dbReference type="InterPro" id="IPR052640">
    <property type="entry name" value="Gemin-5"/>
</dbReference>
<feature type="repeat" description="WD" evidence="1">
    <location>
        <begin position="52"/>
        <end position="92"/>
    </location>
</feature>
<dbReference type="Proteomes" id="UP000708148">
    <property type="component" value="Unassembled WGS sequence"/>
</dbReference>
<dbReference type="GO" id="GO:0005634">
    <property type="term" value="C:nucleus"/>
    <property type="evidence" value="ECO:0007669"/>
    <property type="project" value="TreeGrafter"/>
</dbReference>
<dbReference type="OrthoDB" id="7326421at2759"/>
<sequence length="1595" mass="168474">MRATEEIVLPPSPNWYNSHATSVSCDGKFIAYAAGNTVVLFQPTHRKVQGILLGHSKRVSAVCFGLDGCLVTSSQDRSLRLWSVPSGECIRTVHKRPAECTALVTLARIPEVAVAGDVGGSLTLWPFETGGKPELLQTKCGSSVMTIAACPEGKPQVAVGCEDGTVVLVDVDADIWLRCLDRSHGPVQSLHWSKGPHPKHSPFHARCAKDSRRSSGTGGLRPIVSGSASGAKPGGLDSQEPCTSSSVKEVDVGTEAMQEAGGNLCSPKEGSSGDVEKLSAEEHLNCAMTDTRGHGYGAKVPAGASGDQSGTGDAGPADDVASGAHGELKAALAFPHVTLVFSIEGTSQRVGCRLLVGTAVSDAEGKVTGRCSVLVAGCQDHRVRVWYLPPHSDLQAPNPHLKGTVLDVPVPGGRLSDSQRRHPFVIARVCPVGSGVGSDVIWIVAGGMGGRLYAWRLLLADGPRPSKPLSLPAVHHRTVFTLDFILAPGARELAMVTSGLDRLLAVWGPAKPSVSIMDTTWRNFRVRWSCVGLGGDVMAIDVSSCGALALAAGCGDKTIRLLPLQPQDQRQGDATVRWNNIPDKVVAVCWHPSRPGTLAFGCEDGHIGLLRSPRDMDFVFPDRHKGPVTQLSWRCVPGSPEGHPDSVLHNESVELYSLGREGCLLKWPAVDQEHFSSAGEARRGSQGSARSAVPFKQTPTDIMLHLAEGTLGPAACCSAFDWDSSGMQLAVGFTDGRVSIYTAPTQIGPRVHFDLIHACQHNSQPVHTVCWSQLALRQCDTLLAVRHEDGTAMAICFPAHHWSNGRVEQDRTVTSNGGDWRTAGIAVCRLEGHKMSHVVWSTSSPNVLHCLTQKGQMQMWRVSGDGASMLVACVLCGHETSHWGCQHISSPAGAPDQVMIHKGSRWISRWRMHAAVGSASDAQPHLESVSALCGPEVAPLPVIPQVPAATSFVSQVKRNGGKAGAAGEVAEQQASAESGSLLENSKKGLDADPSVSMDPHKRHVPAQCMRPCAEQASEEGAVSQNVNLAGADPLCPGDSAVGKDGGEASRCADGKAGVAPTLVHACLGEATGQRASHKKAPGKHAGSKRRKSSSLGTKPLIASDKLLEHGHREQLLASCVDLVGQVQQPQIAPSGCGVDAANDLQAALGTPLPLGMSSGLWQHAEVSGTLEEPIDSKTAEHQAALCIWRGDIAGAMDVLADGDALSGDFLSMSVAGGRALWEASVRSHAKRLEASGEPHMCALHLLSINDVRGAIETYRRAGMIDDAVNLGSLRLLPQDPLLRELHEVHAEQQAKRGSHALAAASWLMAGQPIKAVRALGRSGGADGWASAARVAVQCRGAGVHGIEECWDAVVRGVLESLGCLHVDVATEILEGWGGGRMVGLSFLSGVVEWLKDRWKDAGSEIQTMIEELASVVSIEAAVQPIWSLCQSGSVDSPQGVSDAKCAAEDLHDIDPQIVDENKGLVAMAHHMCLCFLHHVAGDVDKASEMAEGIAHIQIDPWPTQAPPSPPQRVHVDVPGMGDPAGEHSPSAAGVGDRDDSEMRPGEAARISEDGVRRFRYTKAELLALETSQEYDAANFDASVVPELLTGPIRLS</sequence>
<evidence type="ECO:0000256" key="2">
    <source>
        <dbReference type="SAM" id="MobiDB-lite"/>
    </source>
</evidence>
<evidence type="ECO:0000256" key="1">
    <source>
        <dbReference type="PROSITE-ProRule" id="PRU00221"/>
    </source>
</evidence>
<comment type="caution">
    <text evidence="4">The sequence shown here is derived from an EMBL/GenBank/DDBJ whole genome shotgun (WGS) entry which is preliminary data.</text>
</comment>
<feature type="region of interest" description="Disordered" evidence="2">
    <location>
        <begin position="1517"/>
        <end position="1550"/>
    </location>
</feature>
<feature type="compositionally biased region" description="Basic residues" evidence="2">
    <location>
        <begin position="1075"/>
        <end position="1092"/>
    </location>
</feature>
<dbReference type="GO" id="GO:0003730">
    <property type="term" value="F:mRNA 3'-UTR binding"/>
    <property type="evidence" value="ECO:0007669"/>
    <property type="project" value="TreeGrafter"/>
</dbReference>
<dbReference type="GO" id="GO:0000387">
    <property type="term" value="P:spliceosomal snRNP assembly"/>
    <property type="evidence" value="ECO:0007669"/>
    <property type="project" value="TreeGrafter"/>
</dbReference>
<dbReference type="PROSITE" id="PS51257">
    <property type="entry name" value="PROKAR_LIPOPROTEIN"/>
    <property type="match status" value="1"/>
</dbReference>
<dbReference type="Gene3D" id="2.130.10.10">
    <property type="entry name" value="YVTN repeat-like/Quinoprotein amine dehydrogenase"/>
    <property type="match status" value="2"/>
</dbReference>
<feature type="region of interest" description="Disordered" evidence="2">
    <location>
        <begin position="190"/>
        <end position="249"/>
    </location>
</feature>
<evidence type="ECO:0000259" key="3">
    <source>
        <dbReference type="Pfam" id="PF23774"/>
    </source>
</evidence>
<dbReference type="PROSITE" id="PS50082">
    <property type="entry name" value="WD_REPEATS_2"/>
    <property type="match status" value="1"/>
</dbReference>
<dbReference type="SMART" id="SM00320">
    <property type="entry name" value="WD40"/>
    <property type="match status" value="8"/>
</dbReference>
<organism evidence="4 5">
    <name type="scientific">Ostreobium quekettii</name>
    <dbReference type="NCBI Taxonomy" id="121088"/>
    <lineage>
        <taxon>Eukaryota</taxon>
        <taxon>Viridiplantae</taxon>
        <taxon>Chlorophyta</taxon>
        <taxon>core chlorophytes</taxon>
        <taxon>Ulvophyceae</taxon>
        <taxon>TCBD clade</taxon>
        <taxon>Bryopsidales</taxon>
        <taxon>Ostreobineae</taxon>
        <taxon>Ostreobiaceae</taxon>
        <taxon>Ostreobium</taxon>
    </lineage>
</organism>
<dbReference type="SUPFAM" id="SSF50978">
    <property type="entry name" value="WD40 repeat-like"/>
    <property type="match status" value="2"/>
</dbReference>
<feature type="compositionally biased region" description="Low complexity" evidence="2">
    <location>
        <begin position="965"/>
        <end position="980"/>
    </location>
</feature>
<feature type="region of interest" description="Disordered" evidence="2">
    <location>
        <begin position="299"/>
        <end position="321"/>
    </location>
</feature>
<dbReference type="InterPro" id="IPR001680">
    <property type="entry name" value="WD40_rpt"/>
</dbReference>
<dbReference type="PANTHER" id="PTHR46362:SF1">
    <property type="entry name" value="GEM-ASSOCIATED PROTEIN 5"/>
    <property type="match status" value="1"/>
</dbReference>
<dbReference type="Pfam" id="PF23774">
    <property type="entry name" value="TPR_GEMI5"/>
    <property type="match status" value="1"/>
</dbReference>
<feature type="compositionally biased region" description="Basic residues" evidence="2">
    <location>
        <begin position="194"/>
        <end position="203"/>
    </location>
</feature>
<keyword evidence="5" id="KW-1185">Reference proteome</keyword>
<dbReference type="GO" id="GO:0032797">
    <property type="term" value="C:SMN complex"/>
    <property type="evidence" value="ECO:0007669"/>
    <property type="project" value="TreeGrafter"/>
</dbReference>
<proteinExistence type="predicted"/>
<feature type="compositionally biased region" description="Basic and acidic residues" evidence="2">
    <location>
        <begin position="1535"/>
        <end position="1550"/>
    </location>
</feature>
<dbReference type="InterPro" id="IPR036322">
    <property type="entry name" value="WD40_repeat_dom_sf"/>
</dbReference>
<name>A0A8S1IXC5_9CHLO</name>
<dbReference type="InterPro" id="IPR056421">
    <property type="entry name" value="TPR_GEMI5"/>
</dbReference>
<dbReference type="InterPro" id="IPR015943">
    <property type="entry name" value="WD40/YVTN_repeat-like_dom_sf"/>
</dbReference>
<reference evidence="4" key="1">
    <citation type="submission" date="2020-12" db="EMBL/GenBank/DDBJ databases">
        <authorList>
            <person name="Iha C."/>
        </authorList>
    </citation>
    <scope>NUCLEOTIDE SEQUENCE</scope>
</reference>
<feature type="domain" description="Gem-associated protein 5 TPR" evidence="3">
    <location>
        <begin position="1176"/>
        <end position="1338"/>
    </location>
</feature>
<evidence type="ECO:0000313" key="5">
    <source>
        <dbReference type="Proteomes" id="UP000708148"/>
    </source>
</evidence>
<gene>
    <name evidence="4" type="ORF">OSTQU699_LOCUS4766</name>
</gene>
<dbReference type="PANTHER" id="PTHR46362">
    <property type="entry name" value="GEM-ASSOCIATED PROTEIN 5"/>
    <property type="match status" value="1"/>
</dbReference>
<protein>
    <recommendedName>
        <fullName evidence="3">Gem-associated protein 5 TPR domain-containing protein</fullName>
    </recommendedName>
</protein>
<dbReference type="Pfam" id="PF00400">
    <property type="entry name" value="WD40"/>
    <property type="match status" value="1"/>
</dbReference>
<dbReference type="EMBL" id="CAJHUC010001014">
    <property type="protein sequence ID" value="CAD7699407.1"/>
    <property type="molecule type" value="Genomic_DNA"/>
</dbReference>